<dbReference type="Proteomes" id="UP001154266">
    <property type="component" value="Unassembled WGS sequence"/>
</dbReference>
<evidence type="ECO:0000259" key="2">
    <source>
        <dbReference type="Pfam" id="PF26571"/>
    </source>
</evidence>
<dbReference type="RefSeq" id="WP_278219374.1">
    <property type="nucleotide sequence ID" value="NZ_DAIQXI010000003.1"/>
</dbReference>
<dbReference type="Pfam" id="PF26571">
    <property type="entry name" value="VldE"/>
    <property type="match status" value="1"/>
</dbReference>
<proteinExistence type="predicted"/>
<comment type="caution">
    <text evidence="3">The sequence shown here is derived from an EMBL/GenBank/DDBJ whole genome shotgun (WGS) entry which is preliminary data.</text>
</comment>
<organism evidence="3 4">
    <name type="scientific">Mycolicibacterium gadium</name>
    <name type="common">Mycobacterium gadium</name>
    <dbReference type="NCBI Taxonomy" id="1794"/>
    <lineage>
        <taxon>Bacteria</taxon>
        <taxon>Bacillati</taxon>
        <taxon>Actinomycetota</taxon>
        <taxon>Actinomycetes</taxon>
        <taxon>Mycobacteriales</taxon>
        <taxon>Mycobacteriaceae</taxon>
        <taxon>Mycolicibacterium</taxon>
    </lineage>
</organism>
<keyword evidence="1" id="KW-0732">Signal</keyword>
<name>A0ABT6GJK5_MYCGU</name>
<feature type="domain" description="ARB-07466-like C-terminal" evidence="2">
    <location>
        <begin position="81"/>
        <end position="184"/>
    </location>
</feature>
<dbReference type="EMBL" id="JAKZMO010000001">
    <property type="protein sequence ID" value="MDG5481286.1"/>
    <property type="molecule type" value="Genomic_DNA"/>
</dbReference>
<gene>
    <name evidence="3" type="ORF">MNO81_00560</name>
</gene>
<accession>A0ABT6GJK5</accession>
<evidence type="ECO:0000313" key="4">
    <source>
        <dbReference type="Proteomes" id="UP001154266"/>
    </source>
</evidence>
<dbReference type="InterPro" id="IPR058593">
    <property type="entry name" value="ARB_07466-like_C"/>
</dbReference>
<reference evidence="3" key="1">
    <citation type="journal article" date="2023" name="Environ. Microbiol.">
        <title>The 2-methylpropene degradation pathway in Mycobacteriaceae family strains.</title>
        <authorList>
            <person name="Helbich S."/>
            <person name="Barrantes I."/>
            <person name="Dos Anjos Borges L.G."/>
            <person name="Pieper D.H."/>
            <person name="Vainshtein Y."/>
            <person name="Sohn K."/>
            <person name="Engesser K.H."/>
        </authorList>
    </citation>
    <scope>NUCLEOTIDE SEQUENCE</scope>
    <source>
        <strain evidence="3">IBE100</strain>
    </source>
</reference>
<sequence>MGRHALAKTPRRSLASVTAGVVSAATLLAVGADSYPQISNDASCCTEVATSTPALVAVPPIGPGPARLAVSPTLPPSVARETGLQVKTILAARSVSAEFPEILDIGGVRSDPLKWHPHGLAIDVMIPNARSAAGKALGDSVLAYVLNNAERFGVNHAIWRQTIYRPNGSKRAMSDAGSDTANHFDHVHIATDGGGYPRDGQTYLR</sequence>
<evidence type="ECO:0000313" key="3">
    <source>
        <dbReference type="EMBL" id="MDG5481286.1"/>
    </source>
</evidence>
<protein>
    <recommendedName>
        <fullName evidence="2">ARB-07466-like C-terminal domain-containing protein</fullName>
    </recommendedName>
</protein>
<evidence type="ECO:0000256" key="1">
    <source>
        <dbReference type="SAM" id="SignalP"/>
    </source>
</evidence>
<keyword evidence="4" id="KW-1185">Reference proteome</keyword>
<feature type="signal peptide" evidence="1">
    <location>
        <begin position="1"/>
        <end position="24"/>
    </location>
</feature>
<feature type="chain" id="PRO_5046351247" description="ARB-07466-like C-terminal domain-containing protein" evidence="1">
    <location>
        <begin position="25"/>
        <end position="205"/>
    </location>
</feature>